<feature type="transmembrane region" description="Helical" evidence="9">
    <location>
        <begin position="379"/>
        <end position="399"/>
    </location>
</feature>
<feature type="transmembrane region" description="Helical" evidence="9">
    <location>
        <begin position="624"/>
        <end position="643"/>
    </location>
</feature>
<protein>
    <submittedName>
        <fullName evidence="11">Na(+)/H(+) antiporter subunit D1</fullName>
    </submittedName>
</protein>
<dbReference type="InterPro" id="IPR050586">
    <property type="entry name" value="CPA3_Na-H_Antiporter_D"/>
</dbReference>
<evidence type="ECO:0000313" key="11">
    <source>
        <dbReference type="EMBL" id="UNZ07402.1"/>
    </source>
</evidence>
<sequence length="644" mass="65141">MTAADTLTIAAGVTLTPAATLPLIVATPLLGAAFLVAAGRRMPRRAAEIVGAVFAAGTAALAFSVLLRGASAGGPGGRAVEWLGGWHPHGGVGVGIVLVGDRIGVGLAAVASLLVVAVLAYAWRYFDEPPHRQAGTFPALVLIFQAAMCGFALTGDLFNAFVFFELMGVVAYALTGYRVEGARAVQGALTFGVVNSLGGYATLLGVGLLYGRTGELGFAQIGARLATHPGASSAGPPTGPSTGLAEGPDLLVLTAFVLVLTGLLVKAAVVPFHFWLPDAHAVAPTPVCMLLSGVMVELGVYGTARVYWTVFAGPGGIPTADAHRTLLALGTLTAVVGALMCWQQRHLKRLLAFSTVAHTGLFLIGLATMTPDGAGGTALYILGHAGVKAALFAAMGILLDRFRSVDERELHGRGRELPLVGVVCAAGGLALAGLPPFGTGLGKAVTEEAAGGWPAAVFVIVSAVTGGAVLRAVARVFLGLGVRPEAADEAANRADETSGKDEQPETAGQLSRIPDTMLAVPVALLAGALAVGVVPGLHAAVGRAADAFLDRAGYAAAVLHTPSAAPVPTPGPHWTAAGVALGLLSAALACGLAWWAVRRPHGPAQPASWAAPVRRLHSGHIGDYVAWVLAGVVLVAGLVVPGLW</sequence>
<dbReference type="InterPro" id="IPR001750">
    <property type="entry name" value="ND/Mrp_TM"/>
</dbReference>
<dbReference type="Proteomes" id="UP000829494">
    <property type="component" value="Chromosome"/>
</dbReference>
<accession>A0ABY3ZAQ2</accession>
<feature type="compositionally biased region" description="Basic and acidic residues" evidence="8">
    <location>
        <begin position="490"/>
        <end position="503"/>
    </location>
</feature>
<dbReference type="PRINTS" id="PR01437">
    <property type="entry name" value="NUOXDRDTASE4"/>
</dbReference>
<feature type="transmembrane region" description="Helical" evidence="9">
    <location>
        <begin position="574"/>
        <end position="597"/>
    </location>
</feature>
<evidence type="ECO:0000256" key="6">
    <source>
        <dbReference type="ARBA" id="ARBA00023136"/>
    </source>
</evidence>
<feature type="transmembrane region" description="Helical" evidence="9">
    <location>
        <begin position="349"/>
        <end position="367"/>
    </location>
</feature>
<evidence type="ECO:0000256" key="1">
    <source>
        <dbReference type="ARBA" id="ARBA00004651"/>
    </source>
</evidence>
<evidence type="ECO:0000256" key="7">
    <source>
        <dbReference type="RuleBase" id="RU000320"/>
    </source>
</evidence>
<organism evidence="11 12">
    <name type="scientific">Streptomyces rimosus subsp. rimosus</name>
    <dbReference type="NCBI Taxonomy" id="132474"/>
    <lineage>
        <taxon>Bacteria</taxon>
        <taxon>Bacillati</taxon>
        <taxon>Actinomycetota</taxon>
        <taxon>Actinomycetes</taxon>
        <taxon>Kitasatosporales</taxon>
        <taxon>Streptomycetaceae</taxon>
        <taxon>Streptomyces</taxon>
    </lineage>
</organism>
<evidence type="ECO:0000259" key="10">
    <source>
        <dbReference type="Pfam" id="PF00361"/>
    </source>
</evidence>
<keyword evidence="3" id="KW-1003">Cell membrane</keyword>
<gene>
    <name evidence="11" type="primary">mnhD1</name>
    <name evidence="11" type="ORF">SRIMR7_35140</name>
</gene>
<keyword evidence="4 7" id="KW-0812">Transmembrane</keyword>
<dbReference type="RefSeq" id="WP_003984760.1">
    <property type="nucleotide sequence ID" value="NZ_CP043497.1"/>
</dbReference>
<feature type="transmembrane region" description="Helical" evidence="9">
    <location>
        <begin position="250"/>
        <end position="269"/>
    </location>
</feature>
<dbReference type="InterPro" id="IPR003918">
    <property type="entry name" value="NADH_UbQ_OxRdtase"/>
</dbReference>
<comment type="subcellular location">
    <subcellularLocation>
        <location evidence="1">Cell membrane</location>
        <topology evidence="1">Multi-pass membrane protein</topology>
    </subcellularLocation>
    <subcellularLocation>
        <location evidence="7">Membrane</location>
        <topology evidence="7">Multi-pass membrane protein</topology>
    </subcellularLocation>
</comment>
<evidence type="ECO:0000256" key="3">
    <source>
        <dbReference type="ARBA" id="ARBA00022475"/>
    </source>
</evidence>
<feature type="region of interest" description="Disordered" evidence="8">
    <location>
        <begin position="489"/>
        <end position="509"/>
    </location>
</feature>
<evidence type="ECO:0000256" key="9">
    <source>
        <dbReference type="SAM" id="Phobius"/>
    </source>
</evidence>
<name>A0ABY3ZAQ2_STRRM</name>
<evidence type="ECO:0000256" key="5">
    <source>
        <dbReference type="ARBA" id="ARBA00022989"/>
    </source>
</evidence>
<feature type="transmembrane region" description="Helical" evidence="9">
    <location>
        <begin position="103"/>
        <end position="123"/>
    </location>
</feature>
<proteinExistence type="inferred from homology"/>
<feature type="transmembrane region" description="Helical" evidence="9">
    <location>
        <begin position="189"/>
        <end position="210"/>
    </location>
</feature>
<comment type="similarity">
    <text evidence="2">Belongs to the CPA3 antiporters (TC 2.A.63) subunit D family.</text>
</comment>
<reference evidence="11 12" key="1">
    <citation type="submission" date="2022-03" db="EMBL/GenBank/DDBJ databases">
        <title>Complete genome of Streptomyces rimosus ssp. rimosus R7 (=ATCC 10970).</title>
        <authorList>
            <person name="Beganovic S."/>
            <person name="Ruckert C."/>
            <person name="Busche T."/>
            <person name="Kalinowski J."/>
            <person name="Wittmann C."/>
        </authorList>
    </citation>
    <scope>NUCLEOTIDE SEQUENCE [LARGE SCALE GENOMIC DNA]</scope>
    <source>
        <strain evidence="11 12">R7</strain>
    </source>
</reference>
<evidence type="ECO:0000256" key="2">
    <source>
        <dbReference type="ARBA" id="ARBA00005346"/>
    </source>
</evidence>
<feature type="domain" description="NADH:quinone oxidoreductase/Mrp antiporter transmembrane" evidence="10">
    <location>
        <begin position="155"/>
        <end position="464"/>
    </location>
</feature>
<feature type="transmembrane region" description="Helical" evidence="9">
    <location>
        <begin position="135"/>
        <end position="154"/>
    </location>
</feature>
<feature type="transmembrane region" description="Helical" evidence="9">
    <location>
        <begin position="518"/>
        <end position="541"/>
    </location>
</feature>
<feature type="transmembrane region" description="Helical" evidence="9">
    <location>
        <begin position="450"/>
        <end position="473"/>
    </location>
</feature>
<dbReference type="PANTHER" id="PTHR42703">
    <property type="entry name" value="NADH DEHYDROGENASE"/>
    <property type="match status" value="1"/>
</dbReference>
<evidence type="ECO:0000256" key="8">
    <source>
        <dbReference type="SAM" id="MobiDB-lite"/>
    </source>
</evidence>
<dbReference type="PANTHER" id="PTHR42703:SF1">
    <property type="entry name" value="NA(+)_H(+) ANTIPORTER SUBUNIT D1"/>
    <property type="match status" value="1"/>
</dbReference>
<feature type="transmembrane region" description="Helical" evidence="9">
    <location>
        <begin position="419"/>
        <end position="438"/>
    </location>
</feature>
<keyword evidence="5 9" id="KW-1133">Transmembrane helix</keyword>
<feature type="transmembrane region" description="Helical" evidence="9">
    <location>
        <begin position="49"/>
        <end position="67"/>
    </location>
</feature>
<dbReference type="GeneID" id="66853452"/>
<feature type="transmembrane region" description="Helical" evidence="9">
    <location>
        <begin position="20"/>
        <end position="37"/>
    </location>
</feature>
<feature type="transmembrane region" description="Helical" evidence="9">
    <location>
        <begin position="281"/>
        <end position="302"/>
    </location>
</feature>
<feature type="transmembrane region" description="Helical" evidence="9">
    <location>
        <begin position="322"/>
        <end position="342"/>
    </location>
</feature>
<keyword evidence="12" id="KW-1185">Reference proteome</keyword>
<evidence type="ECO:0000256" key="4">
    <source>
        <dbReference type="ARBA" id="ARBA00022692"/>
    </source>
</evidence>
<evidence type="ECO:0000313" key="12">
    <source>
        <dbReference type="Proteomes" id="UP000829494"/>
    </source>
</evidence>
<dbReference type="EMBL" id="CP094298">
    <property type="protein sequence ID" value="UNZ07402.1"/>
    <property type="molecule type" value="Genomic_DNA"/>
</dbReference>
<dbReference type="Pfam" id="PF00361">
    <property type="entry name" value="Proton_antipo_M"/>
    <property type="match status" value="1"/>
</dbReference>
<keyword evidence="6 9" id="KW-0472">Membrane</keyword>